<keyword evidence="2" id="KW-0677">Repeat</keyword>
<dbReference type="InterPro" id="IPR032675">
    <property type="entry name" value="LRR_dom_sf"/>
</dbReference>
<dbReference type="Gene3D" id="3.80.10.10">
    <property type="entry name" value="Ribonuclease Inhibitor"/>
    <property type="match status" value="1"/>
</dbReference>
<evidence type="ECO:0000256" key="2">
    <source>
        <dbReference type="ARBA" id="ARBA00022737"/>
    </source>
</evidence>
<proteinExistence type="predicted"/>
<dbReference type="SUPFAM" id="SSF52058">
    <property type="entry name" value="L domain-like"/>
    <property type="match status" value="1"/>
</dbReference>
<evidence type="ECO:0000313" key="3">
    <source>
        <dbReference type="EMBL" id="QHT12197.1"/>
    </source>
</evidence>
<organism evidence="3">
    <name type="scientific">viral metagenome</name>
    <dbReference type="NCBI Taxonomy" id="1070528"/>
    <lineage>
        <taxon>unclassified sequences</taxon>
        <taxon>metagenomes</taxon>
        <taxon>organismal metagenomes</taxon>
    </lineage>
</organism>
<protein>
    <submittedName>
        <fullName evidence="3">Uncharacterized protein</fullName>
    </submittedName>
</protein>
<reference evidence="3" key="1">
    <citation type="journal article" date="2020" name="Nature">
        <title>Giant virus diversity and host interactions through global metagenomics.</title>
        <authorList>
            <person name="Schulz F."/>
            <person name="Roux S."/>
            <person name="Paez-Espino D."/>
            <person name="Jungbluth S."/>
            <person name="Walsh D.A."/>
            <person name="Denef V.J."/>
            <person name="McMahon K.D."/>
            <person name="Konstantinidis K.T."/>
            <person name="Eloe-Fadrosh E.A."/>
            <person name="Kyrpides N.C."/>
            <person name="Woyke T."/>
        </authorList>
    </citation>
    <scope>NUCLEOTIDE SEQUENCE</scope>
    <source>
        <strain evidence="3">GVMAG-M-3300023174-129</strain>
    </source>
</reference>
<dbReference type="PANTHER" id="PTHR47114:SF2">
    <property type="entry name" value="OLIGODENDROCYTE-MYELIN GLYCOPROTEIN"/>
    <property type="match status" value="1"/>
</dbReference>
<dbReference type="InterPro" id="IPR051071">
    <property type="entry name" value="LRR-bact_E3_ubiq_ligases"/>
</dbReference>
<sequence length="488" mass="56559">METAYYTTIIPKGTLLFRGVTSIADLTGDFAGILSINSTYCLYPNFNVFFYPYPFVAEIVKLYKYICIFVLTRDVKLINLIQPSPYVRSDRFEKKGGIVSCDKIESLCIEKGRLYDSCIDFNIVKDKSIVGMLGIPQTDAKSLKQLISKDSNTSKYYNKYYKLYKDAHETIGIPEIVLYPRKEIRKEDKEQIEDFSTYIDDNKENLNYIHFHVMEYDRLDLEELMDDLTSETGFKKYHAAINKKTGFFQIIELSKKFEESHDLNEESEDFIYTTSKKEDYDIANKLKLENLIKKWVKEDNEDEYLELHGLDLITIPELPRNVKYLNLWDNESLESLDNLPPNLIELRCPNNKVKSLGNLPTTLRKLNCSGTLIENLDGLPDGLQFLYCNNCSNIATISKLPSSLLYLELQNNVIENLPKLPAKLQHLDIDKCQSIKKLPKIPTTLKLLSIKNTSIKERDIPRLPEDIKLIYDDNETNNEYDYYAGNNI</sequence>
<accession>A0A6C0D6R0</accession>
<dbReference type="PANTHER" id="PTHR47114">
    <property type="match status" value="1"/>
</dbReference>
<evidence type="ECO:0000256" key="1">
    <source>
        <dbReference type="ARBA" id="ARBA00022614"/>
    </source>
</evidence>
<dbReference type="AlphaFoldDB" id="A0A6C0D6R0"/>
<dbReference type="EMBL" id="MN739542">
    <property type="protein sequence ID" value="QHT12197.1"/>
    <property type="molecule type" value="Genomic_DNA"/>
</dbReference>
<dbReference type="InterPro" id="IPR001611">
    <property type="entry name" value="Leu-rich_rpt"/>
</dbReference>
<dbReference type="PROSITE" id="PS51450">
    <property type="entry name" value="LRR"/>
    <property type="match status" value="1"/>
</dbReference>
<name>A0A6C0D6R0_9ZZZZ</name>
<keyword evidence="1" id="KW-0433">Leucine-rich repeat</keyword>